<organism evidence="1 2">
    <name type="scientific">Catharanthus roseus</name>
    <name type="common">Madagascar periwinkle</name>
    <name type="synonym">Vinca rosea</name>
    <dbReference type="NCBI Taxonomy" id="4058"/>
    <lineage>
        <taxon>Eukaryota</taxon>
        <taxon>Viridiplantae</taxon>
        <taxon>Streptophyta</taxon>
        <taxon>Embryophyta</taxon>
        <taxon>Tracheophyta</taxon>
        <taxon>Spermatophyta</taxon>
        <taxon>Magnoliopsida</taxon>
        <taxon>eudicotyledons</taxon>
        <taxon>Gunneridae</taxon>
        <taxon>Pentapetalae</taxon>
        <taxon>asterids</taxon>
        <taxon>lamiids</taxon>
        <taxon>Gentianales</taxon>
        <taxon>Apocynaceae</taxon>
        <taxon>Rauvolfioideae</taxon>
        <taxon>Vinceae</taxon>
        <taxon>Catharanthinae</taxon>
        <taxon>Catharanthus</taxon>
    </lineage>
</organism>
<comment type="caution">
    <text evidence="1">The sequence shown here is derived from an EMBL/GenBank/DDBJ whole genome shotgun (WGS) entry which is preliminary data.</text>
</comment>
<accession>A0ACC0AUA6</accession>
<sequence length="121" mass="14020">MGESYRHRRQEPTADGRLTYCLWLVCGTQVKIEQKPTADESINSQSWLELKKENRFRTIILQAHVLQTIVKQNLRDLPSILKQWQYIMPVKSGAYAVTRPSCVAILKLCDRFLQTPSLALF</sequence>
<gene>
    <name evidence="1" type="ORF">M9H77_22895</name>
</gene>
<proteinExistence type="predicted"/>
<name>A0ACC0AUA6_CATRO</name>
<evidence type="ECO:0000313" key="1">
    <source>
        <dbReference type="EMBL" id="KAI5663572.1"/>
    </source>
</evidence>
<dbReference type="Proteomes" id="UP001060085">
    <property type="component" value="Linkage Group LG05"/>
</dbReference>
<reference evidence="2" key="1">
    <citation type="journal article" date="2023" name="Nat. Plants">
        <title>Single-cell RNA sequencing provides a high-resolution roadmap for understanding the multicellular compartmentation of specialized metabolism.</title>
        <authorList>
            <person name="Sun S."/>
            <person name="Shen X."/>
            <person name="Li Y."/>
            <person name="Li Y."/>
            <person name="Wang S."/>
            <person name="Li R."/>
            <person name="Zhang H."/>
            <person name="Shen G."/>
            <person name="Guo B."/>
            <person name="Wei J."/>
            <person name="Xu J."/>
            <person name="St-Pierre B."/>
            <person name="Chen S."/>
            <person name="Sun C."/>
        </authorList>
    </citation>
    <scope>NUCLEOTIDE SEQUENCE [LARGE SCALE GENOMIC DNA]</scope>
</reference>
<evidence type="ECO:0000313" key="2">
    <source>
        <dbReference type="Proteomes" id="UP001060085"/>
    </source>
</evidence>
<dbReference type="EMBL" id="CM044705">
    <property type="protein sequence ID" value="KAI5663572.1"/>
    <property type="molecule type" value="Genomic_DNA"/>
</dbReference>
<keyword evidence="2" id="KW-1185">Reference proteome</keyword>
<protein>
    <submittedName>
        <fullName evidence="1">Uncharacterized protein</fullName>
    </submittedName>
</protein>